<accession>A0ABT2PMQ0</accession>
<keyword evidence="2" id="KW-0012">Acyltransferase</keyword>
<dbReference type="InterPro" id="IPR016181">
    <property type="entry name" value="Acyl_CoA_acyltransferase"/>
</dbReference>
<dbReference type="CDD" id="cd04301">
    <property type="entry name" value="NAT_SF"/>
    <property type="match status" value="1"/>
</dbReference>
<dbReference type="InterPro" id="IPR000182">
    <property type="entry name" value="GNAT_dom"/>
</dbReference>
<dbReference type="Gene3D" id="3.40.630.30">
    <property type="match status" value="1"/>
</dbReference>
<dbReference type="RefSeq" id="WP_261500308.1">
    <property type="nucleotide sequence ID" value="NZ_JAODYH010000004.1"/>
</dbReference>
<reference evidence="2 3" key="1">
    <citation type="submission" date="2022-09" db="EMBL/GenBank/DDBJ databases">
        <title>Draft genome of isolate Be4.</title>
        <authorList>
            <person name="Sanchez-Castro I."/>
            <person name="Martinez-Rodriguez P."/>
            <person name="Descostes M."/>
            <person name="Merroun M."/>
        </authorList>
    </citation>
    <scope>NUCLEOTIDE SEQUENCE [LARGE SCALE GENOMIC DNA]</scope>
    <source>
        <strain evidence="2 3">Be4</strain>
    </source>
</reference>
<sequence>METVGKATEADLDGILELQAANQIERGGMLSAELPRLRIAEMMRNMPLIVAKRDGRVTGFLMTTTRAMNAELPVIRSMFSAYTGTADTYVYGPICVDPTERGKGLAAAMFTELRRLESGREGVLFIRTDNEASLRAHRRMGMKEVAKFALNGADFAVFSYVG</sequence>
<proteinExistence type="predicted"/>
<comment type="caution">
    <text evidence="2">The sequence shown here is derived from an EMBL/GenBank/DDBJ whole genome shotgun (WGS) entry which is preliminary data.</text>
</comment>
<dbReference type="EC" id="2.3.1.-" evidence="2"/>
<dbReference type="Pfam" id="PF00583">
    <property type="entry name" value="Acetyltransf_1"/>
    <property type="match status" value="1"/>
</dbReference>
<protein>
    <submittedName>
        <fullName evidence="2">GNAT family N-acetyltransferase</fullName>
        <ecNumber evidence="2">2.3.1.-</ecNumber>
    </submittedName>
</protein>
<dbReference type="EMBL" id="JAODYH010000004">
    <property type="protein sequence ID" value="MCT9811126.1"/>
    <property type="molecule type" value="Genomic_DNA"/>
</dbReference>
<dbReference type="SUPFAM" id="SSF55729">
    <property type="entry name" value="Acyl-CoA N-acyltransferases (Nat)"/>
    <property type="match status" value="1"/>
</dbReference>
<dbReference type="Proteomes" id="UP001525968">
    <property type="component" value="Unassembled WGS sequence"/>
</dbReference>
<organism evidence="2 3">
    <name type="scientific">Acidovorax bellezanensis</name>
    <dbReference type="NCBI Taxonomy" id="2976702"/>
    <lineage>
        <taxon>Bacteria</taxon>
        <taxon>Pseudomonadati</taxon>
        <taxon>Pseudomonadota</taxon>
        <taxon>Betaproteobacteria</taxon>
        <taxon>Burkholderiales</taxon>
        <taxon>Comamonadaceae</taxon>
        <taxon>Acidovorax</taxon>
    </lineage>
</organism>
<gene>
    <name evidence="2" type="ORF">N0K08_10815</name>
</gene>
<evidence type="ECO:0000259" key="1">
    <source>
        <dbReference type="PROSITE" id="PS51186"/>
    </source>
</evidence>
<feature type="domain" description="N-acetyltransferase" evidence="1">
    <location>
        <begin position="2"/>
        <end position="162"/>
    </location>
</feature>
<keyword evidence="2" id="KW-0808">Transferase</keyword>
<keyword evidence="3" id="KW-1185">Reference proteome</keyword>
<dbReference type="PROSITE" id="PS51186">
    <property type="entry name" value="GNAT"/>
    <property type="match status" value="1"/>
</dbReference>
<name>A0ABT2PMQ0_9BURK</name>
<dbReference type="GO" id="GO:0016746">
    <property type="term" value="F:acyltransferase activity"/>
    <property type="evidence" value="ECO:0007669"/>
    <property type="project" value="UniProtKB-KW"/>
</dbReference>
<evidence type="ECO:0000313" key="3">
    <source>
        <dbReference type="Proteomes" id="UP001525968"/>
    </source>
</evidence>
<evidence type="ECO:0000313" key="2">
    <source>
        <dbReference type="EMBL" id="MCT9811126.1"/>
    </source>
</evidence>